<dbReference type="FunFam" id="3.40.50.2000:FF:000001">
    <property type="entry name" value="UDP-glucuronosyltransferase"/>
    <property type="match status" value="1"/>
</dbReference>
<evidence type="ECO:0000256" key="5">
    <source>
        <dbReference type="ARBA" id="ARBA00022692"/>
    </source>
</evidence>
<reference evidence="14" key="3">
    <citation type="journal article" date="2014" name="Nature">
        <title>Elephant shark genome provides unique insights into gnathostome evolution.</title>
        <authorList>
            <consortium name="International Elephant Shark Genome Sequencing Consortium"/>
            <person name="Venkatesh B."/>
            <person name="Lee A.P."/>
            <person name="Ravi V."/>
            <person name="Maurya A.K."/>
            <person name="Lian M.M."/>
            <person name="Swann J.B."/>
            <person name="Ohta Y."/>
            <person name="Flajnik M.F."/>
            <person name="Sutoh Y."/>
            <person name="Kasahara M."/>
            <person name="Hoon S."/>
            <person name="Gangu V."/>
            <person name="Roy S.W."/>
            <person name="Irimia M."/>
            <person name="Korzh V."/>
            <person name="Kondrychyn I."/>
            <person name="Lim Z.W."/>
            <person name="Tay B.H."/>
            <person name="Tohari S."/>
            <person name="Kong K.W."/>
            <person name="Ho S."/>
            <person name="Lorente-Galdos B."/>
            <person name="Quilez J."/>
            <person name="Marques-Bonet T."/>
            <person name="Raney B.J."/>
            <person name="Ingham P.W."/>
            <person name="Tay A."/>
            <person name="Hillier L.W."/>
            <person name="Minx P."/>
            <person name="Boehm T."/>
            <person name="Wilson R.K."/>
            <person name="Brenner S."/>
            <person name="Warren W.C."/>
        </authorList>
    </citation>
    <scope>NUCLEOTIDE SEQUENCE [LARGE SCALE GENOMIC DNA]</scope>
</reference>
<dbReference type="GeneID" id="103176853"/>
<evidence type="ECO:0000313" key="14">
    <source>
        <dbReference type="Proteomes" id="UP000314986"/>
    </source>
</evidence>
<dbReference type="CDD" id="cd03784">
    <property type="entry name" value="GT1_Gtf-like"/>
    <property type="match status" value="1"/>
</dbReference>
<feature type="transmembrane region" description="Helical" evidence="12">
    <location>
        <begin position="488"/>
        <end position="512"/>
    </location>
</feature>
<evidence type="ECO:0000256" key="2">
    <source>
        <dbReference type="ARBA" id="ARBA00009995"/>
    </source>
</evidence>
<dbReference type="GeneTree" id="ENSGT00940000159677"/>
<evidence type="ECO:0000256" key="3">
    <source>
        <dbReference type="ARBA" id="ARBA00022676"/>
    </source>
</evidence>
<evidence type="ECO:0000313" key="13">
    <source>
        <dbReference type="Ensembl" id="ENSCMIP00000019076.1"/>
    </source>
</evidence>
<reference evidence="14" key="1">
    <citation type="journal article" date="2006" name="Science">
        <title>Ancient noncoding elements conserved in the human genome.</title>
        <authorList>
            <person name="Venkatesh B."/>
            <person name="Kirkness E.F."/>
            <person name="Loh Y.H."/>
            <person name="Halpern A.L."/>
            <person name="Lee A.P."/>
            <person name="Johnson J."/>
            <person name="Dandona N."/>
            <person name="Viswanathan L.D."/>
            <person name="Tay A."/>
            <person name="Venter J.C."/>
            <person name="Strausberg R.L."/>
            <person name="Brenner S."/>
        </authorList>
    </citation>
    <scope>NUCLEOTIDE SEQUENCE [LARGE SCALE GENOMIC DNA]</scope>
</reference>
<dbReference type="PROSITE" id="PS00375">
    <property type="entry name" value="UDPGT"/>
    <property type="match status" value="1"/>
</dbReference>
<evidence type="ECO:0000256" key="1">
    <source>
        <dbReference type="ARBA" id="ARBA00004389"/>
    </source>
</evidence>
<dbReference type="FunFam" id="3.40.50.2000:FF:000066">
    <property type="entry name" value="UDP-glucuronosyltransferase 1-1"/>
    <property type="match status" value="1"/>
</dbReference>
<protein>
    <recommendedName>
        <fullName evidence="12">UDP-glucuronosyltransferase</fullName>
        <ecNumber evidence="12">2.4.1.17</ecNumber>
    </recommendedName>
</protein>
<dbReference type="Ensembl" id="ENSCMIT00000019437.1">
    <property type="protein sequence ID" value="ENSCMIP00000019076.1"/>
    <property type="gene ID" value="ENSCMIG00000008939.1"/>
</dbReference>
<keyword evidence="5 12" id="KW-0812">Transmembrane</keyword>
<name>A0A4W3HS79_CALMI</name>
<reference evidence="14" key="2">
    <citation type="journal article" date="2007" name="PLoS Biol.">
        <title>Survey sequencing and comparative analysis of the elephant shark (Callorhinchus milii) genome.</title>
        <authorList>
            <person name="Venkatesh B."/>
            <person name="Kirkness E.F."/>
            <person name="Loh Y.H."/>
            <person name="Halpern A.L."/>
            <person name="Lee A.P."/>
            <person name="Johnson J."/>
            <person name="Dandona N."/>
            <person name="Viswanathan L.D."/>
            <person name="Tay A."/>
            <person name="Venter J.C."/>
            <person name="Strausberg R.L."/>
            <person name="Brenner S."/>
        </authorList>
    </citation>
    <scope>NUCLEOTIDE SEQUENCE [LARGE SCALE GENOMIC DNA]</scope>
</reference>
<dbReference type="EC" id="2.4.1.17" evidence="12"/>
<dbReference type="SUPFAM" id="SSF53756">
    <property type="entry name" value="UDP-Glycosyltransferase/glycogen phosphorylase"/>
    <property type="match status" value="1"/>
</dbReference>
<dbReference type="GO" id="GO:0015020">
    <property type="term" value="F:glucuronosyltransferase activity"/>
    <property type="evidence" value="ECO:0007669"/>
    <property type="project" value="UniProtKB-EC"/>
</dbReference>
<evidence type="ECO:0000256" key="7">
    <source>
        <dbReference type="ARBA" id="ARBA00022824"/>
    </source>
</evidence>
<dbReference type="GO" id="GO:0005789">
    <property type="term" value="C:endoplasmic reticulum membrane"/>
    <property type="evidence" value="ECO:0007669"/>
    <property type="project" value="UniProtKB-SubCell"/>
</dbReference>
<organism evidence="13 14">
    <name type="scientific">Callorhinchus milii</name>
    <name type="common">Ghost shark</name>
    <dbReference type="NCBI Taxonomy" id="7868"/>
    <lineage>
        <taxon>Eukaryota</taxon>
        <taxon>Metazoa</taxon>
        <taxon>Chordata</taxon>
        <taxon>Craniata</taxon>
        <taxon>Vertebrata</taxon>
        <taxon>Chondrichthyes</taxon>
        <taxon>Holocephali</taxon>
        <taxon>Chimaeriformes</taxon>
        <taxon>Callorhinchidae</taxon>
        <taxon>Callorhinchus</taxon>
    </lineage>
</organism>
<keyword evidence="8 12" id="KW-1133">Transmembrane helix</keyword>
<dbReference type="InterPro" id="IPR035595">
    <property type="entry name" value="UDP_glycos_trans_CS"/>
</dbReference>
<dbReference type="Proteomes" id="UP000314986">
    <property type="component" value="Unassembled WGS sequence"/>
</dbReference>
<dbReference type="Gene3D" id="3.40.50.2000">
    <property type="entry name" value="Glycogen Phosphorylase B"/>
    <property type="match status" value="2"/>
</dbReference>
<dbReference type="AlphaFoldDB" id="A0A4W3HS79"/>
<evidence type="ECO:0000256" key="6">
    <source>
        <dbReference type="ARBA" id="ARBA00022729"/>
    </source>
</evidence>
<dbReference type="PANTHER" id="PTHR48043">
    <property type="entry name" value="EG:EG0003.4 PROTEIN-RELATED"/>
    <property type="match status" value="1"/>
</dbReference>
<proteinExistence type="inferred from homology"/>
<keyword evidence="14" id="KW-1185">Reference proteome</keyword>
<dbReference type="InterPro" id="IPR002213">
    <property type="entry name" value="UDP_glucos_trans"/>
</dbReference>
<comment type="subcellular location">
    <subcellularLocation>
        <location evidence="1">Endoplasmic reticulum membrane</location>
        <topology evidence="1">Single-pass membrane protein</topology>
    </subcellularLocation>
    <subcellularLocation>
        <location evidence="12">Membrane</location>
        <topology evidence="12">Single-pass membrane protein</topology>
    </subcellularLocation>
</comment>
<dbReference type="InterPro" id="IPR050271">
    <property type="entry name" value="UDP-glycosyltransferase"/>
</dbReference>
<comment type="catalytic activity">
    <reaction evidence="12">
        <text>glucuronate acceptor + UDP-alpha-D-glucuronate = acceptor beta-D-glucuronoside + UDP + H(+)</text>
        <dbReference type="Rhea" id="RHEA:21032"/>
        <dbReference type="ChEBI" id="CHEBI:15378"/>
        <dbReference type="ChEBI" id="CHEBI:58052"/>
        <dbReference type="ChEBI" id="CHEBI:58223"/>
        <dbReference type="ChEBI" id="CHEBI:132367"/>
        <dbReference type="ChEBI" id="CHEBI:132368"/>
        <dbReference type="EC" id="2.4.1.17"/>
    </reaction>
</comment>
<evidence type="ECO:0000256" key="12">
    <source>
        <dbReference type="RuleBase" id="RU362059"/>
    </source>
</evidence>
<keyword evidence="4 11" id="KW-0808">Transferase</keyword>
<feature type="chain" id="PRO_5021512993" description="UDP-glucuronosyltransferase" evidence="12">
    <location>
        <begin position="26"/>
        <end position="524"/>
    </location>
</feature>
<feature type="signal peptide" evidence="12">
    <location>
        <begin position="1"/>
        <end position="25"/>
    </location>
</feature>
<evidence type="ECO:0000256" key="9">
    <source>
        <dbReference type="ARBA" id="ARBA00023136"/>
    </source>
</evidence>
<evidence type="ECO:0000256" key="10">
    <source>
        <dbReference type="ARBA" id="ARBA00023180"/>
    </source>
</evidence>
<accession>A0A4W3HS79</accession>
<keyword evidence="9 12" id="KW-0472">Membrane</keyword>
<keyword evidence="7" id="KW-0256">Endoplasmic reticulum</keyword>
<gene>
    <name evidence="13" type="primary">LOC103176853</name>
</gene>
<evidence type="ECO:0000256" key="4">
    <source>
        <dbReference type="ARBA" id="ARBA00022679"/>
    </source>
</evidence>
<keyword evidence="10" id="KW-0325">Glycoprotein</keyword>
<dbReference type="RefSeq" id="XP_007888840.1">
    <property type="nucleotide sequence ID" value="XM_007890649.2"/>
</dbReference>
<keyword evidence="3 11" id="KW-0328">Glycosyltransferase</keyword>
<comment type="similarity">
    <text evidence="2 11">Belongs to the UDP-glycosyltransferase family.</text>
</comment>
<reference evidence="13" key="4">
    <citation type="submission" date="2025-08" db="UniProtKB">
        <authorList>
            <consortium name="Ensembl"/>
        </authorList>
    </citation>
    <scope>IDENTIFICATION</scope>
</reference>
<reference evidence="13" key="5">
    <citation type="submission" date="2025-09" db="UniProtKB">
        <authorList>
            <consortium name="Ensembl"/>
        </authorList>
    </citation>
    <scope>IDENTIFICATION</scope>
</reference>
<dbReference type="Pfam" id="PF00201">
    <property type="entry name" value="UDPGT"/>
    <property type="match status" value="1"/>
</dbReference>
<dbReference type="PANTHER" id="PTHR48043:SF161">
    <property type="entry name" value="UDP GLUCURONOSYLTRANSFERASE FAMILY 1 MEMBER A1"/>
    <property type="match status" value="1"/>
</dbReference>
<sequence length="524" mass="58432">MAFRLNHPVVCLLACLPSLWSVADSGNLLVVPVDGSHWLNIRTLIQELGRRGHSIVVVAPAVNMNISPGPHYTTKLYPVPYNQSDIQAVKPHVLVKQTFYNTVTTTFKKVNKLKHFLLVTCESLLYNTGLMRELAESAFDALLTDPFTSCGAIVAESLSLPSVHILRGLPCGLDYTSAQCPRPVSYVPRMFTGNSDRMNFLQRTANFLMSVTEPLLCYLIYSPFDELAARFLQKEVTVKELLSRGAIWLLRFDFVFEYPRPLMPNMILVGGMNCKKRNPLPQEFEEFVNSSGDPGVLLFSLGSMVSDLPVEISNGIAAALGQIPQKVLWRHTGEKPSTLAPNTKLIDWMPQNDLLGHPKIRAFISHGGINGIYEAICNGVPMVMVPLFGDQPDNVAHIVDRGAGVALNIHQMSSDDLLDAINVVVNDTRYKENMMRLSSLHNDRPVEPLDLSVHWVEFVMKHKGAEHLRSAAHELNWIQYQCLDVGGFLLAIVLVSVGFMAKCCSFCCRKCLCRTRNVKRNKSD</sequence>
<evidence type="ECO:0000256" key="11">
    <source>
        <dbReference type="RuleBase" id="RU003718"/>
    </source>
</evidence>
<dbReference type="OrthoDB" id="5835829at2759"/>
<evidence type="ECO:0000256" key="8">
    <source>
        <dbReference type="ARBA" id="ARBA00022989"/>
    </source>
</evidence>
<keyword evidence="6 12" id="KW-0732">Signal</keyword>